<keyword evidence="5" id="KW-0408">Iron</keyword>
<reference evidence="8 9" key="1">
    <citation type="submission" date="2019-03" db="EMBL/GenBank/DDBJ databases">
        <title>Genomic Encyclopedia of Type Strains, Phase IV (KMG-IV): sequencing the most valuable type-strain genomes for metagenomic binning, comparative biology and taxonomic classification.</title>
        <authorList>
            <person name="Goeker M."/>
        </authorList>
    </citation>
    <scope>NUCLEOTIDE SEQUENCE [LARGE SCALE GENOMIC DNA]</scope>
    <source>
        <strain evidence="8 9">DSM 100048</strain>
    </source>
</reference>
<dbReference type="InterPro" id="IPR058240">
    <property type="entry name" value="rSAM_sf"/>
</dbReference>
<dbReference type="EMBL" id="SMBX01000002">
    <property type="protein sequence ID" value="TCV01665.1"/>
    <property type="molecule type" value="Genomic_DNA"/>
</dbReference>
<dbReference type="SUPFAM" id="SSF102114">
    <property type="entry name" value="Radical SAM enzymes"/>
    <property type="match status" value="1"/>
</dbReference>
<comment type="cofactor">
    <cofactor evidence="1">
        <name>[4Fe-4S] cluster</name>
        <dbReference type="ChEBI" id="CHEBI:49883"/>
    </cofactor>
</comment>
<sequence length="237" mass="26148">MTEEACRAIRIGGLAPFSATDYPGVFSAVLFVQGCPWRCGYCHNPHLQPRGTDHAIAWHDIMDLLQRRRGLIDAVVFSGGEPTIDPGLRSAMDDVRGLGFRIGLHTGGIYPDRLADVLPLVDWVGLDIKAPFDVYDTVTQVSGSSQPALRSLEMILSHGTDLECRTTLHPSLLAPDDILRLARSLADMEVENYALQLFRKQGCSDSGLLRAPMHDYPGKSLIDTVRGLFPRFTFREG</sequence>
<evidence type="ECO:0000313" key="9">
    <source>
        <dbReference type="Proteomes" id="UP000294692"/>
    </source>
</evidence>
<dbReference type="PROSITE" id="PS51257">
    <property type="entry name" value="PROKAR_LIPOPROTEIN"/>
    <property type="match status" value="1"/>
</dbReference>
<dbReference type="InterPro" id="IPR013785">
    <property type="entry name" value="Aldolase_TIM"/>
</dbReference>
<dbReference type="GO" id="GO:0046872">
    <property type="term" value="F:metal ion binding"/>
    <property type="evidence" value="ECO:0007669"/>
    <property type="project" value="UniProtKB-KW"/>
</dbReference>
<dbReference type="AlphaFoldDB" id="A0A4R3VFR6"/>
<dbReference type="GO" id="GO:0051539">
    <property type="term" value="F:4 iron, 4 sulfur cluster binding"/>
    <property type="evidence" value="ECO:0007669"/>
    <property type="project" value="UniProtKB-KW"/>
</dbReference>
<feature type="domain" description="Radical SAM core" evidence="7">
    <location>
        <begin position="20"/>
        <end position="237"/>
    </location>
</feature>
<dbReference type="InterPro" id="IPR012840">
    <property type="entry name" value="NrdG2"/>
</dbReference>
<evidence type="ECO:0000256" key="3">
    <source>
        <dbReference type="ARBA" id="ARBA00022691"/>
    </source>
</evidence>
<dbReference type="PROSITE" id="PS51918">
    <property type="entry name" value="RADICAL_SAM"/>
    <property type="match status" value="1"/>
</dbReference>
<accession>A0A4R3VFR6</accession>
<evidence type="ECO:0000256" key="2">
    <source>
        <dbReference type="ARBA" id="ARBA00022485"/>
    </source>
</evidence>
<dbReference type="PANTHER" id="PTHR30352">
    <property type="entry name" value="PYRUVATE FORMATE-LYASE-ACTIVATING ENZYME"/>
    <property type="match status" value="1"/>
</dbReference>
<keyword evidence="6" id="KW-0411">Iron-sulfur</keyword>
<dbReference type="SFLD" id="SFLDG01094">
    <property type="entry name" value="Uncharacterised_Radical_SAM_Su"/>
    <property type="match status" value="1"/>
</dbReference>
<dbReference type="NCBIfam" id="TIGR02495">
    <property type="entry name" value="NrdG2"/>
    <property type="match status" value="1"/>
</dbReference>
<dbReference type="PANTHER" id="PTHR30352:SF13">
    <property type="entry name" value="GLYCYL-RADICAL ENZYME ACTIVATING ENZYME YJJW-RELATED"/>
    <property type="match status" value="1"/>
</dbReference>
<dbReference type="RefSeq" id="WP_132474371.1">
    <property type="nucleotide sequence ID" value="NZ_JBHRVM010000001.1"/>
</dbReference>
<keyword evidence="4" id="KW-0479">Metal-binding</keyword>
<comment type="caution">
    <text evidence="8">The sequence shown here is derived from an EMBL/GenBank/DDBJ whole genome shotgun (WGS) entry which is preliminary data.</text>
</comment>
<dbReference type="SFLD" id="SFLDS00029">
    <property type="entry name" value="Radical_SAM"/>
    <property type="match status" value="1"/>
</dbReference>
<dbReference type="Proteomes" id="UP000294692">
    <property type="component" value="Unassembled WGS sequence"/>
</dbReference>
<evidence type="ECO:0000256" key="6">
    <source>
        <dbReference type="ARBA" id="ARBA00023014"/>
    </source>
</evidence>
<gene>
    <name evidence="8" type="ORF">EV686_102378</name>
</gene>
<keyword evidence="9" id="KW-1185">Reference proteome</keyword>
<proteinExistence type="predicted"/>
<dbReference type="OrthoDB" id="9782387at2"/>
<keyword evidence="3" id="KW-0949">S-adenosyl-L-methionine</keyword>
<dbReference type="GO" id="GO:0003824">
    <property type="term" value="F:catalytic activity"/>
    <property type="evidence" value="ECO:0007669"/>
    <property type="project" value="InterPro"/>
</dbReference>
<evidence type="ECO:0000313" key="8">
    <source>
        <dbReference type="EMBL" id="TCV01665.1"/>
    </source>
</evidence>
<keyword evidence="2" id="KW-0004">4Fe-4S</keyword>
<evidence type="ECO:0000259" key="7">
    <source>
        <dbReference type="PROSITE" id="PS51918"/>
    </source>
</evidence>
<name>A0A4R3VFR6_9BURK</name>
<dbReference type="InterPro" id="IPR007197">
    <property type="entry name" value="rSAM"/>
</dbReference>
<dbReference type="Pfam" id="PF04055">
    <property type="entry name" value="Radical_SAM"/>
    <property type="match status" value="1"/>
</dbReference>
<evidence type="ECO:0000256" key="1">
    <source>
        <dbReference type="ARBA" id="ARBA00001966"/>
    </source>
</evidence>
<dbReference type="Gene3D" id="3.20.20.70">
    <property type="entry name" value="Aldolase class I"/>
    <property type="match status" value="1"/>
</dbReference>
<protein>
    <submittedName>
        <fullName evidence="8">Anaerobic ribonucleoside-triphosphate reductase activating protein</fullName>
    </submittedName>
</protein>
<evidence type="ECO:0000256" key="5">
    <source>
        <dbReference type="ARBA" id="ARBA00023004"/>
    </source>
</evidence>
<evidence type="ECO:0000256" key="4">
    <source>
        <dbReference type="ARBA" id="ARBA00022723"/>
    </source>
</evidence>
<organism evidence="8 9">
    <name type="scientific">Paracandidimonas soli</name>
    <dbReference type="NCBI Taxonomy" id="1917182"/>
    <lineage>
        <taxon>Bacteria</taxon>
        <taxon>Pseudomonadati</taxon>
        <taxon>Pseudomonadota</taxon>
        <taxon>Betaproteobacteria</taxon>
        <taxon>Burkholderiales</taxon>
        <taxon>Alcaligenaceae</taxon>
        <taxon>Paracandidimonas</taxon>
    </lineage>
</organism>
<dbReference type="InterPro" id="IPR034457">
    <property type="entry name" value="Organic_radical-activating"/>
</dbReference>
<dbReference type="CDD" id="cd01335">
    <property type="entry name" value="Radical_SAM"/>
    <property type="match status" value="1"/>
</dbReference>